<dbReference type="PANTHER" id="PTHR21716:SF53">
    <property type="entry name" value="PERMEASE PERM-RELATED"/>
    <property type="match status" value="1"/>
</dbReference>
<dbReference type="RefSeq" id="WP_114769849.1">
    <property type="nucleotide sequence ID" value="NZ_QQBB01000003.1"/>
</dbReference>
<protein>
    <submittedName>
        <fullName evidence="9">Putative PurR-regulated permease PerM</fullName>
    </submittedName>
</protein>
<feature type="transmembrane region" description="Helical" evidence="8">
    <location>
        <begin position="270"/>
        <end position="286"/>
    </location>
</feature>
<dbReference type="GO" id="GO:0005886">
    <property type="term" value="C:plasma membrane"/>
    <property type="evidence" value="ECO:0007669"/>
    <property type="project" value="UniProtKB-SubCell"/>
</dbReference>
<comment type="caution">
    <text evidence="9">The sequence shown here is derived from an EMBL/GenBank/DDBJ whole genome shotgun (WGS) entry which is preliminary data.</text>
</comment>
<comment type="similarity">
    <text evidence="2">Belongs to the autoinducer-2 exporter (AI-2E) (TC 2.A.86) family.</text>
</comment>
<evidence type="ECO:0000256" key="1">
    <source>
        <dbReference type="ARBA" id="ARBA00004651"/>
    </source>
</evidence>
<evidence type="ECO:0000256" key="3">
    <source>
        <dbReference type="ARBA" id="ARBA00022448"/>
    </source>
</evidence>
<organism evidence="9 10">
    <name type="scientific">Microvirga subterranea</name>
    <dbReference type="NCBI Taxonomy" id="186651"/>
    <lineage>
        <taxon>Bacteria</taxon>
        <taxon>Pseudomonadati</taxon>
        <taxon>Pseudomonadota</taxon>
        <taxon>Alphaproteobacteria</taxon>
        <taxon>Hyphomicrobiales</taxon>
        <taxon>Methylobacteriaceae</taxon>
        <taxon>Microvirga</taxon>
    </lineage>
</organism>
<evidence type="ECO:0000313" key="10">
    <source>
        <dbReference type="Proteomes" id="UP000254925"/>
    </source>
</evidence>
<evidence type="ECO:0000256" key="2">
    <source>
        <dbReference type="ARBA" id="ARBA00009773"/>
    </source>
</evidence>
<keyword evidence="6 8" id="KW-1133">Transmembrane helix</keyword>
<evidence type="ECO:0000256" key="4">
    <source>
        <dbReference type="ARBA" id="ARBA00022475"/>
    </source>
</evidence>
<feature type="transmembrane region" description="Helical" evidence="8">
    <location>
        <begin position="152"/>
        <end position="171"/>
    </location>
</feature>
<evidence type="ECO:0000256" key="6">
    <source>
        <dbReference type="ARBA" id="ARBA00022989"/>
    </source>
</evidence>
<gene>
    <name evidence="9" type="ORF">DES45_103415</name>
</gene>
<dbReference type="OrthoDB" id="5792512at2"/>
<proteinExistence type="inferred from homology"/>
<keyword evidence="7 8" id="KW-0472">Membrane</keyword>
<dbReference type="Proteomes" id="UP000254925">
    <property type="component" value="Unassembled WGS sequence"/>
</dbReference>
<dbReference type="PANTHER" id="PTHR21716">
    <property type="entry name" value="TRANSMEMBRANE PROTEIN"/>
    <property type="match status" value="1"/>
</dbReference>
<comment type="subcellular location">
    <subcellularLocation>
        <location evidence="1">Cell membrane</location>
        <topology evidence="1">Multi-pass membrane protein</topology>
    </subcellularLocation>
</comment>
<dbReference type="EMBL" id="QQBB01000003">
    <property type="protein sequence ID" value="RDI60154.1"/>
    <property type="molecule type" value="Genomic_DNA"/>
</dbReference>
<evidence type="ECO:0000313" key="9">
    <source>
        <dbReference type="EMBL" id="RDI60154.1"/>
    </source>
</evidence>
<evidence type="ECO:0000256" key="7">
    <source>
        <dbReference type="ARBA" id="ARBA00023136"/>
    </source>
</evidence>
<dbReference type="Pfam" id="PF01594">
    <property type="entry name" value="AI-2E_transport"/>
    <property type="match status" value="1"/>
</dbReference>
<dbReference type="AlphaFoldDB" id="A0A370HT51"/>
<feature type="transmembrane region" description="Helical" evidence="8">
    <location>
        <begin position="60"/>
        <end position="82"/>
    </location>
</feature>
<keyword evidence="5 8" id="KW-0812">Transmembrane</keyword>
<evidence type="ECO:0000256" key="5">
    <source>
        <dbReference type="ARBA" id="ARBA00022692"/>
    </source>
</evidence>
<reference evidence="9 10" key="1">
    <citation type="submission" date="2018-07" db="EMBL/GenBank/DDBJ databases">
        <title>Genomic Encyclopedia of Type Strains, Phase IV (KMG-IV): sequencing the most valuable type-strain genomes for metagenomic binning, comparative biology and taxonomic classification.</title>
        <authorList>
            <person name="Goeker M."/>
        </authorList>
    </citation>
    <scope>NUCLEOTIDE SEQUENCE [LARGE SCALE GENOMIC DNA]</scope>
    <source>
        <strain evidence="9 10">DSM 14364</strain>
    </source>
</reference>
<evidence type="ECO:0000256" key="8">
    <source>
        <dbReference type="SAM" id="Phobius"/>
    </source>
</evidence>
<dbReference type="GO" id="GO:0055085">
    <property type="term" value="P:transmembrane transport"/>
    <property type="evidence" value="ECO:0007669"/>
    <property type="project" value="TreeGrafter"/>
</dbReference>
<feature type="transmembrane region" description="Helical" evidence="8">
    <location>
        <begin position="7"/>
        <end position="40"/>
    </location>
</feature>
<keyword evidence="3" id="KW-0813">Transport</keyword>
<sequence length="366" mass="39476">MTIQRQIAFWFAALTVTVLLMLALRDILLPFVAGFALAYLLDPLADRLQKIGVGRLGASLVILILFVLFFILTLVVLVPFAAQQLGALVERIPSYVARLQQLAVEQAGPVLDRIGGRSALPQMQTSVGNLISQGIAWAGTFLQSLWSGGQALLGIFSLLVVTPVVAFYMLVDWDRMVSTVDSWLPMKHRDTIRTIAHDIDQAIAGFVRGQALVCVILGTFYAVGLSVIGLNFGAIIGMTAGLLSFIPYVGSLTGLILSMGVAIVQFWPDWTMILATLGIFVFGQFVEGNILSPKLVGDSVGLHPVWLMFALLAFGSLFGFVGLLLAVPLAAAMGVIARFALRQYLTSPLYRGGETVIIKPRIDVDA</sequence>
<feature type="transmembrane region" description="Helical" evidence="8">
    <location>
        <begin position="242"/>
        <end position="263"/>
    </location>
</feature>
<keyword evidence="4" id="KW-1003">Cell membrane</keyword>
<dbReference type="InterPro" id="IPR002549">
    <property type="entry name" value="AI-2E-like"/>
</dbReference>
<name>A0A370HT51_9HYPH</name>
<accession>A0A370HT51</accession>
<feature type="transmembrane region" description="Helical" evidence="8">
    <location>
        <begin position="211"/>
        <end position="236"/>
    </location>
</feature>
<feature type="transmembrane region" description="Helical" evidence="8">
    <location>
        <begin position="306"/>
        <end position="337"/>
    </location>
</feature>
<keyword evidence="10" id="KW-1185">Reference proteome</keyword>